<evidence type="ECO:0000313" key="2">
    <source>
        <dbReference type="EMBL" id="KRY67445.1"/>
    </source>
</evidence>
<proteinExistence type="predicted"/>
<dbReference type="EMBL" id="JYDR01000137">
    <property type="protein sequence ID" value="KRY67445.1"/>
    <property type="molecule type" value="Genomic_DNA"/>
</dbReference>
<accession>A0A0V1E0S2</accession>
<gene>
    <name evidence="2" type="ORF">T4A_1330</name>
    <name evidence="3" type="ORF">T4A_9234</name>
</gene>
<organism evidence="2 4">
    <name type="scientific">Trichinella pseudospiralis</name>
    <name type="common">Parasitic roundworm</name>
    <dbReference type="NCBI Taxonomy" id="6337"/>
    <lineage>
        <taxon>Eukaryota</taxon>
        <taxon>Metazoa</taxon>
        <taxon>Ecdysozoa</taxon>
        <taxon>Nematoda</taxon>
        <taxon>Enoplea</taxon>
        <taxon>Dorylaimia</taxon>
        <taxon>Trichinellida</taxon>
        <taxon>Trichinellidae</taxon>
        <taxon>Trichinella</taxon>
    </lineage>
</organism>
<feature type="chain" id="PRO_5007438218" evidence="1">
    <location>
        <begin position="22"/>
        <end position="184"/>
    </location>
</feature>
<dbReference type="Proteomes" id="UP000054632">
    <property type="component" value="Unassembled WGS sequence"/>
</dbReference>
<feature type="signal peptide" evidence="1">
    <location>
        <begin position="1"/>
        <end position="21"/>
    </location>
</feature>
<comment type="caution">
    <text evidence="2">The sequence shown here is derived from an EMBL/GenBank/DDBJ whole genome shotgun (WGS) entry which is preliminary data.</text>
</comment>
<keyword evidence="1" id="KW-0732">Signal</keyword>
<evidence type="ECO:0000313" key="4">
    <source>
        <dbReference type="Proteomes" id="UP000054632"/>
    </source>
</evidence>
<dbReference type="EMBL" id="JYDR01000137">
    <property type="protein sequence ID" value="KRY67447.1"/>
    <property type="molecule type" value="Genomic_DNA"/>
</dbReference>
<protein>
    <submittedName>
        <fullName evidence="2">Uncharacterized protein</fullName>
    </submittedName>
</protein>
<reference evidence="2 4" key="1">
    <citation type="submission" date="2015-01" db="EMBL/GenBank/DDBJ databases">
        <title>Evolution of Trichinella species and genotypes.</title>
        <authorList>
            <person name="Korhonen P.K."/>
            <person name="Edoardo P."/>
            <person name="Giuseppe L.R."/>
            <person name="Gasser R.B."/>
        </authorList>
    </citation>
    <scope>NUCLEOTIDE SEQUENCE [LARGE SCALE GENOMIC DNA]</scope>
    <source>
        <strain evidence="2">ISS13</strain>
    </source>
</reference>
<evidence type="ECO:0000313" key="3">
    <source>
        <dbReference type="EMBL" id="KRY67447.1"/>
    </source>
</evidence>
<name>A0A0V1E0S2_TRIPS</name>
<sequence length="184" mass="20640">MNVGLTAALGNLLIFLASLQAMCCEDYTENTIKRRPSVGGFQSSTSASYFITDMLAISALGSCPSLILFQPNFETFLLYIADISWNGNDEIPLCIRSRKRASRGSTNYPPPAVDEFLRNLIKFPVWVFDIYGAERPAYCSKIRFIRSCQFFENISRKRQQGALRIGPLCLANCSASTDAYYVHF</sequence>
<dbReference type="AlphaFoldDB" id="A0A0V1E0S2"/>
<evidence type="ECO:0000256" key="1">
    <source>
        <dbReference type="SAM" id="SignalP"/>
    </source>
</evidence>